<dbReference type="KEGG" id="hdi:HDIA_2286"/>
<feature type="region of interest" description="Disordered" evidence="1">
    <location>
        <begin position="1"/>
        <end position="31"/>
    </location>
</feature>
<evidence type="ECO:0000256" key="1">
    <source>
        <dbReference type="SAM" id="MobiDB-lite"/>
    </source>
</evidence>
<organism evidence="2 3">
    <name type="scientific">Hartmannibacter diazotrophicus</name>
    <dbReference type="NCBI Taxonomy" id="1482074"/>
    <lineage>
        <taxon>Bacteria</taxon>
        <taxon>Pseudomonadati</taxon>
        <taxon>Pseudomonadota</taxon>
        <taxon>Alphaproteobacteria</taxon>
        <taxon>Hyphomicrobiales</taxon>
        <taxon>Pleomorphomonadaceae</taxon>
        <taxon>Hartmannibacter</taxon>
    </lineage>
</organism>
<reference evidence="3" key="1">
    <citation type="submission" date="2017-09" db="EMBL/GenBank/DDBJ databases">
        <title>Genome sequence of Nannocystis excedens DSM 71.</title>
        <authorList>
            <person name="Blom J."/>
        </authorList>
    </citation>
    <scope>NUCLEOTIDE SEQUENCE [LARGE SCALE GENOMIC DNA]</scope>
    <source>
        <strain evidence="3">type strain: E19</strain>
    </source>
</reference>
<name>A0A2C9D691_9HYPH</name>
<dbReference type="AlphaFoldDB" id="A0A2C9D691"/>
<gene>
    <name evidence="2" type="ORF">HDIA_2286</name>
</gene>
<protein>
    <submittedName>
        <fullName evidence="2">Uncharacterized protein</fullName>
    </submittedName>
</protein>
<keyword evidence="3" id="KW-1185">Reference proteome</keyword>
<proteinExistence type="predicted"/>
<feature type="compositionally biased region" description="Acidic residues" evidence="1">
    <location>
        <begin position="1"/>
        <end position="10"/>
    </location>
</feature>
<dbReference type="Proteomes" id="UP000223606">
    <property type="component" value="Chromosome 1"/>
</dbReference>
<dbReference type="RefSeq" id="WP_099556285.1">
    <property type="nucleotide sequence ID" value="NZ_LT960614.1"/>
</dbReference>
<accession>A0A2C9D691</accession>
<evidence type="ECO:0000313" key="2">
    <source>
        <dbReference type="EMBL" id="SON55827.1"/>
    </source>
</evidence>
<dbReference type="EMBL" id="LT960614">
    <property type="protein sequence ID" value="SON55827.1"/>
    <property type="molecule type" value="Genomic_DNA"/>
</dbReference>
<evidence type="ECO:0000313" key="3">
    <source>
        <dbReference type="Proteomes" id="UP000223606"/>
    </source>
</evidence>
<sequence>MIDDPEDVPAGEETIAGEDLTLPPVKRPPPPDHKFAKAAKVRIPDYQAKGEIKALGRLPDGTPTYAVYYVTDTGHAEASWVDEHMLEPE</sequence>